<protein>
    <recommendedName>
        <fullName evidence="3">C2H2-type domain-containing protein</fullName>
    </recommendedName>
</protein>
<dbReference type="PANTHER" id="PTHR35391">
    <property type="entry name" value="C2H2-TYPE DOMAIN-CONTAINING PROTEIN-RELATED"/>
    <property type="match status" value="1"/>
</dbReference>
<dbReference type="EMBL" id="CAJPDQ010000034">
    <property type="protein sequence ID" value="CAF9929943.1"/>
    <property type="molecule type" value="Genomic_DNA"/>
</dbReference>
<keyword evidence="2" id="KW-1185">Reference proteome</keyword>
<evidence type="ECO:0008006" key="3">
    <source>
        <dbReference type="Google" id="ProtNLM"/>
    </source>
</evidence>
<evidence type="ECO:0000313" key="1">
    <source>
        <dbReference type="EMBL" id="CAF9929943.1"/>
    </source>
</evidence>
<reference evidence="1" key="1">
    <citation type="submission" date="2021-03" db="EMBL/GenBank/DDBJ databases">
        <authorList>
            <person name="Tagirdzhanova G."/>
        </authorList>
    </citation>
    <scope>NUCLEOTIDE SEQUENCE</scope>
</reference>
<proteinExistence type="predicted"/>
<accession>A0A8H3FSB4</accession>
<gene>
    <name evidence="1" type="ORF">GOMPHAMPRED_005520</name>
</gene>
<sequence>MVEEIISTSLRTTGYRTIELFARLLNQAHQDSAQTLGNLQKSQSEVNHEKDRYELWAVNLGLFASGHGSLDYRLREADNLWETVQLFLQSLNTALEEAFAYWFEEQSEDDTEPLDNRGIQDEPLAREIDSLDELVLDGVRDPIDRLYRLSSWIRNPLTRSISKKALQHTQIDPDTGVDWLEAVKLFDYDYIRTKIWQLVKPTSSTGQIRLKSSAEEEALSISQTWLVDRLAKCNGERRRLFSYWRQHRFKLQRDADVFFKDTSRAIKDTPSRAEHTNELLPIAVSLATSATQFQRGTRSFQVARSTTTVSEYAPSLTPAILEGVSFPPPPEEDGAELKEFDCPYCYTVCSKAILAEHAWQ</sequence>
<dbReference type="Proteomes" id="UP000664169">
    <property type="component" value="Unassembled WGS sequence"/>
</dbReference>
<comment type="caution">
    <text evidence="1">The sequence shown here is derived from an EMBL/GenBank/DDBJ whole genome shotgun (WGS) entry which is preliminary data.</text>
</comment>
<dbReference type="OrthoDB" id="20872at2759"/>
<name>A0A8H3FSB4_9LECA</name>
<evidence type="ECO:0000313" key="2">
    <source>
        <dbReference type="Proteomes" id="UP000664169"/>
    </source>
</evidence>
<dbReference type="PANTHER" id="PTHR35391:SF5">
    <property type="entry name" value="DUF6590 DOMAIN-CONTAINING PROTEIN"/>
    <property type="match status" value="1"/>
</dbReference>
<organism evidence="1 2">
    <name type="scientific">Gomphillus americanus</name>
    <dbReference type="NCBI Taxonomy" id="1940652"/>
    <lineage>
        <taxon>Eukaryota</taxon>
        <taxon>Fungi</taxon>
        <taxon>Dikarya</taxon>
        <taxon>Ascomycota</taxon>
        <taxon>Pezizomycotina</taxon>
        <taxon>Lecanoromycetes</taxon>
        <taxon>OSLEUM clade</taxon>
        <taxon>Ostropomycetidae</taxon>
        <taxon>Ostropales</taxon>
        <taxon>Graphidaceae</taxon>
        <taxon>Gomphilloideae</taxon>
        <taxon>Gomphillus</taxon>
    </lineage>
</organism>
<dbReference type="AlphaFoldDB" id="A0A8H3FSB4"/>